<keyword evidence="2" id="KW-1133">Transmembrane helix</keyword>
<dbReference type="PhylomeDB" id="T1IVZ1"/>
<evidence type="ECO:0000256" key="1">
    <source>
        <dbReference type="SAM" id="MobiDB-lite"/>
    </source>
</evidence>
<feature type="transmembrane region" description="Helical" evidence="2">
    <location>
        <begin position="1198"/>
        <end position="1224"/>
    </location>
</feature>
<feature type="transmembrane region" description="Helical" evidence="2">
    <location>
        <begin position="56"/>
        <end position="78"/>
    </location>
</feature>
<evidence type="ECO:0000313" key="4">
    <source>
        <dbReference type="Proteomes" id="UP000014500"/>
    </source>
</evidence>
<feature type="transmembrane region" description="Helical" evidence="2">
    <location>
        <begin position="90"/>
        <end position="108"/>
    </location>
</feature>
<evidence type="ECO:0000256" key="2">
    <source>
        <dbReference type="SAM" id="Phobius"/>
    </source>
</evidence>
<feature type="region of interest" description="Disordered" evidence="1">
    <location>
        <begin position="962"/>
        <end position="983"/>
    </location>
</feature>
<dbReference type="PANTHER" id="PTHR13219:SF6">
    <property type="entry name" value="TRANSMEMBRANE PROTEIN 94"/>
    <property type="match status" value="1"/>
</dbReference>
<feature type="transmembrane region" description="Helical" evidence="2">
    <location>
        <begin position="263"/>
        <end position="285"/>
    </location>
</feature>
<dbReference type="OMA" id="GCAMQTP"/>
<dbReference type="HOGENOM" id="CLU_005325_0_0_1"/>
<dbReference type="STRING" id="126957.T1IVZ1"/>
<feature type="transmembrane region" description="Helical" evidence="2">
    <location>
        <begin position="1299"/>
        <end position="1318"/>
    </location>
</feature>
<dbReference type="InterPro" id="IPR039720">
    <property type="entry name" value="TMEM94"/>
</dbReference>
<keyword evidence="2" id="KW-0472">Membrane</keyword>
<organism evidence="3 4">
    <name type="scientific">Strigamia maritima</name>
    <name type="common">European centipede</name>
    <name type="synonym">Geophilus maritimus</name>
    <dbReference type="NCBI Taxonomy" id="126957"/>
    <lineage>
        <taxon>Eukaryota</taxon>
        <taxon>Metazoa</taxon>
        <taxon>Ecdysozoa</taxon>
        <taxon>Arthropoda</taxon>
        <taxon>Myriapoda</taxon>
        <taxon>Chilopoda</taxon>
        <taxon>Pleurostigmophora</taxon>
        <taxon>Geophilomorpha</taxon>
        <taxon>Linotaeniidae</taxon>
        <taxon>Strigamia</taxon>
    </lineage>
</organism>
<dbReference type="SUPFAM" id="SSF81653">
    <property type="entry name" value="Calcium ATPase, transduction domain A"/>
    <property type="match status" value="1"/>
</dbReference>
<feature type="transmembrane region" description="Helical" evidence="2">
    <location>
        <begin position="1338"/>
        <end position="1358"/>
    </location>
</feature>
<protein>
    <recommendedName>
        <fullName evidence="5">Cation-transporting P-type ATPase C-terminal domain-containing protein</fullName>
    </recommendedName>
</protein>
<evidence type="ECO:0008006" key="5">
    <source>
        <dbReference type="Google" id="ProtNLM"/>
    </source>
</evidence>
<feature type="transmembrane region" description="Helical" evidence="2">
    <location>
        <begin position="1126"/>
        <end position="1148"/>
    </location>
</feature>
<dbReference type="Gene3D" id="1.20.1110.10">
    <property type="entry name" value="Calcium-transporting ATPase, transmembrane domain"/>
    <property type="match status" value="2"/>
</dbReference>
<dbReference type="EMBL" id="JH431601">
    <property type="status" value="NOT_ANNOTATED_CDS"/>
    <property type="molecule type" value="Genomic_DNA"/>
</dbReference>
<dbReference type="Gene3D" id="2.70.150.10">
    <property type="entry name" value="Calcium-transporting ATPase, cytoplasmic transduction domain A"/>
    <property type="match status" value="1"/>
</dbReference>
<dbReference type="InterPro" id="IPR023299">
    <property type="entry name" value="ATPase_P-typ_cyto_dom_N"/>
</dbReference>
<feature type="transmembrane region" description="Helical" evidence="2">
    <location>
        <begin position="1266"/>
        <end position="1287"/>
    </location>
</feature>
<dbReference type="PANTHER" id="PTHR13219">
    <property type="entry name" value="TRANSMEMBRANE PROTEIN 94"/>
    <property type="match status" value="1"/>
</dbReference>
<dbReference type="eggNOG" id="KOG4383">
    <property type="taxonomic scope" value="Eukaryota"/>
</dbReference>
<evidence type="ECO:0000313" key="3">
    <source>
        <dbReference type="EnsemblMetazoa" id="SMAR005349-PA"/>
    </source>
</evidence>
<sequence>MALGLSTTDALRRLHTDIRLELEKHEKNVEKEERNWLKTKTWKWDAYHHDSNYSMFCWINGLLLLVVTFLLLICYGIVNEPKDHRQLTGAIFIMIITSINIFIVGFDSRLRQHEIQHKAQRLLSFIRECIEKCEWNSSNYPHVNLPLSPCITLQWTYRDGRLINLHWALLVEGDIIALRPGQIVPARCRSLDNNDSCETLLFGDQFVPKLDEAHVKMCYEPRAREPLTTKNYILLETPYINNLRSALLHSCERPLSILDKERCFLYHFWIGHIFVSVIFFASLFMNTVRFIYEPAAFGHWTEMFILLQCQIVIPLLPLMFPILWLILNVYGTSRLHSLFYSMREAKVSLEPWDEYCEIVPAVTNCRISYSSIIYNFCKILTGKSAFACRTANLLHVLGSVTALCCVDKKGILSWPNPTAEKVFFLHTSEPLTELSVGDADLHSSDTNKEQLNIESNTTQVRRRSSNRNKLKSGKRINYTRDSVVEVLDLTHDNQFPFGLQFDDPNWKQYLKSLKPLGLAILLNTCNPCTQESYTQFTSHIAYEVLHNEDAVPVVNRRCVCELARQIGFTEKAMDVFQLQEQLSTFRPLPTAIMRKDRFTKSLPFTKLKFPFPHMVSVVVKEISTGMLQLLSQGTGDIILDSCSDYWDGHDLRPLMESDRKKILDFYHRTSLTSYCTAFAYRPLSGVVHHNFENMYLELPADSTSLYPLVRSPTPTKCWDLQSLNPSTKPWWTQYFSTDSLFCHGCESEQFTDAETCFENQCNQIFIAMVTMQYQARTDVVHLIEYLDKAGIRFVHFSKENELRSRVFSEKMGLESGWNCHISLLSERTRNESGNSNTCNQASSHALNGMVQTNSSVDQLLGGRGNYIGLSPKSRHIAATNRCLSFSAPAVINLECPQVKFGDEISLYHIKDSIGSSMKLNFNGDDNRLDGSCSSVSDNDDDDDDFQEPFLRKCFTATDELSTSRSPSHVTESTEHSAPVGFDMSNRAKLPKGIENIRPHLKNIDNVPLLVSLFTDCKPNATQEMMKIMQENGEVVCCIGSAANCHNMTLFLQANASIAVEPLYPQLCMKQAAFLRPSKSKGPAPVEISHQLNSLTSSLNFYRDDLVSIYHLIMEARHFMIRLRSCFEFMLASTLSISLIQLFAAISFSSPPLNIFHIMWLVCVIIPLLSIPLINNPFSNYITTMATEKTTSVTRKRVLLRFITFVGLKFFPSALAALIIFNLILYDFCVSEVTSVDLCHFVMGNSNFSRPHEWHGWATDYRNNFLLSQNICTSIIVFNLVCISISFVHKYHQLWQKFPFTNKFWCFIVVIVLILQLMYCAIDLNIQSSNEEIRPMNISSISVLTWIVILIWPFILLALNELIKQNEIRSNVRYQKKARLQFGTKLGMNSPF</sequence>
<dbReference type="Proteomes" id="UP000014500">
    <property type="component" value="Unassembled WGS sequence"/>
</dbReference>
<dbReference type="SUPFAM" id="SSF81665">
    <property type="entry name" value="Calcium ATPase, transmembrane domain M"/>
    <property type="match status" value="1"/>
</dbReference>
<reference evidence="3" key="2">
    <citation type="submission" date="2015-02" db="UniProtKB">
        <authorList>
            <consortium name="EnsemblMetazoa"/>
        </authorList>
    </citation>
    <scope>IDENTIFICATION</scope>
</reference>
<dbReference type="EnsemblMetazoa" id="SMAR005349-RA">
    <property type="protein sequence ID" value="SMAR005349-PA"/>
    <property type="gene ID" value="SMAR005349"/>
</dbReference>
<dbReference type="SUPFAM" id="SSF81660">
    <property type="entry name" value="Metal cation-transporting ATPase, ATP-binding domain N"/>
    <property type="match status" value="1"/>
</dbReference>
<dbReference type="InterPro" id="IPR008250">
    <property type="entry name" value="ATPase_P-typ_transduc_dom_A_sf"/>
</dbReference>
<reference evidence="4" key="1">
    <citation type="submission" date="2011-05" db="EMBL/GenBank/DDBJ databases">
        <authorList>
            <person name="Richards S.R."/>
            <person name="Qu J."/>
            <person name="Jiang H."/>
            <person name="Jhangiani S.N."/>
            <person name="Agravi P."/>
            <person name="Goodspeed R."/>
            <person name="Gross S."/>
            <person name="Mandapat C."/>
            <person name="Jackson L."/>
            <person name="Mathew T."/>
            <person name="Pu L."/>
            <person name="Thornton R."/>
            <person name="Saada N."/>
            <person name="Wilczek-Boney K.B."/>
            <person name="Lee S."/>
            <person name="Kovar C."/>
            <person name="Wu Y."/>
            <person name="Scherer S.E."/>
            <person name="Worley K.C."/>
            <person name="Muzny D.M."/>
            <person name="Gibbs R."/>
        </authorList>
    </citation>
    <scope>NUCLEOTIDE SEQUENCE</scope>
    <source>
        <strain evidence="4">Brora</strain>
    </source>
</reference>
<dbReference type="GO" id="GO:0000166">
    <property type="term" value="F:nucleotide binding"/>
    <property type="evidence" value="ECO:0007669"/>
    <property type="project" value="InterPro"/>
</dbReference>
<feature type="transmembrane region" description="Helical" evidence="2">
    <location>
        <begin position="305"/>
        <end position="327"/>
    </location>
</feature>
<proteinExistence type="predicted"/>
<feature type="transmembrane region" description="Helical" evidence="2">
    <location>
        <begin position="1154"/>
        <end position="1177"/>
    </location>
</feature>
<accession>T1IVZ1</accession>
<keyword evidence="2" id="KW-0812">Transmembrane</keyword>
<name>T1IVZ1_STRMM</name>
<keyword evidence="4" id="KW-1185">Reference proteome</keyword>
<dbReference type="InterPro" id="IPR023298">
    <property type="entry name" value="ATPase_P-typ_TM_dom_sf"/>
</dbReference>